<dbReference type="InterPro" id="IPR029016">
    <property type="entry name" value="GAF-like_dom_sf"/>
</dbReference>
<evidence type="ECO:0000256" key="2">
    <source>
        <dbReference type="ARBA" id="ARBA00023054"/>
    </source>
</evidence>
<comment type="subcellular location">
    <subcellularLocation>
        <location evidence="1">Cell envelope</location>
    </subcellularLocation>
</comment>
<organism evidence="4 5">
    <name type="scientific">Kistimonas scapharcae</name>
    <dbReference type="NCBI Taxonomy" id="1036133"/>
    <lineage>
        <taxon>Bacteria</taxon>
        <taxon>Pseudomonadati</taxon>
        <taxon>Pseudomonadota</taxon>
        <taxon>Gammaproteobacteria</taxon>
        <taxon>Oceanospirillales</taxon>
        <taxon>Endozoicomonadaceae</taxon>
        <taxon>Kistimonas</taxon>
    </lineage>
</organism>
<dbReference type="Gene3D" id="2.40.50.100">
    <property type="match status" value="1"/>
</dbReference>
<evidence type="ECO:0000256" key="1">
    <source>
        <dbReference type="ARBA" id="ARBA00004196"/>
    </source>
</evidence>
<dbReference type="EMBL" id="BAABFL010000133">
    <property type="protein sequence ID" value="GAA4649434.1"/>
    <property type="molecule type" value="Genomic_DNA"/>
</dbReference>
<protein>
    <recommendedName>
        <fullName evidence="6">Membrane fusion protein biotin-lipoyl like domain-containing protein</fullName>
    </recommendedName>
</protein>
<evidence type="ECO:0008006" key="6">
    <source>
        <dbReference type="Google" id="ProtNLM"/>
    </source>
</evidence>
<dbReference type="RefSeq" id="WP_345195278.1">
    <property type="nucleotide sequence ID" value="NZ_BAABFL010000133.1"/>
</dbReference>
<dbReference type="InterPro" id="IPR050465">
    <property type="entry name" value="UPF0194_transport"/>
</dbReference>
<accession>A0ABP8V0C7</accession>
<keyword evidence="3" id="KW-0812">Transmembrane</keyword>
<name>A0ABP8V0C7_9GAMM</name>
<comment type="caution">
    <text evidence="4">The sequence shown here is derived from an EMBL/GenBank/DDBJ whole genome shotgun (WGS) entry which is preliminary data.</text>
</comment>
<evidence type="ECO:0000313" key="4">
    <source>
        <dbReference type="EMBL" id="GAA4649434.1"/>
    </source>
</evidence>
<evidence type="ECO:0000313" key="5">
    <source>
        <dbReference type="Proteomes" id="UP001500604"/>
    </source>
</evidence>
<dbReference type="Gene3D" id="3.30.450.40">
    <property type="match status" value="1"/>
</dbReference>
<evidence type="ECO:0000256" key="3">
    <source>
        <dbReference type="SAM" id="Phobius"/>
    </source>
</evidence>
<dbReference type="SUPFAM" id="SSF111369">
    <property type="entry name" value="HlyD-like secretion proteins"/>
    <property type="match status" value="1"/>
</dbReference>
<dbReference type="Gene3D" id="2.40.30.170">
    <property type="match status" value="1"/>
</dbReference>
<keyword evidence="3" id="KW-0472">Membrane</keyword>
<feature type="transmembrane region" description="Helical" evidence="3">
    <location>
        <begin position="181"/>
        <end position="197"/>
    </location>
</feature>
<gene>
    <name evidence="4" type="ORF">GCM10023116_17080</name>
</gene>
<keyword evidence="5" id="KW-1185">Reference proteome</keyword>
<dbReference type="PANTHER" id="PTHR32347">
    <property type="entry name" value="EFFLUX SYSTEM COMPONENT YKNX-RELATED"/>
    <property type="match status" value="1"/>
</dbReference>
<dbReference type="Gene3D" id="1.10.287.470">
    <property type="entry name" value="Helix hairpin bin"/>
    <property type="match status" value="1"/>
</dbReference>
<keyword evidence="2" id="KW-0175">Coiled coil</keyword>
<dbReference type="PANTHER" id="PTHR32347:SF23">
    <property type="entry name" value="BLL5650 PROTEIN"/>
    <property type="match status" value="1"/>
</dbReference>
<proteinExistence type="predicted"/>
<dbReference type="Proteomes" id="UP001500604">
    <property type="component" value="Unassembled WGS sequence"/>
</dbReference>
<dbReference type="SUPFAM" id="SSF55781">
    <property type="entry name" value="GAF domain-like"/>
    <property type="match status" value="1"/>
</dbReference>
<keyword evidence="3" id="KW-1133">Transmembrane helix</keyword>
<sequence length="446" mass="49221">MTTATSNSHQTLVMQRLASLLTLQQRLRAASDVTAIARILVNDTRHLFEYRVAAFYRQSRILAVSGLPEPVTEAPFTQWLRAVCRHLEKQVSEEPAMVAAEDLPQSLRQDWSSFLPEAGLWLPVKSNTGEWQGGLFLAAVEPWKPEQTSVLAHLAEAAAHAIHALQVRPKVPLTHLKKKKLSIIVAVLIAAAMFIPVPESALAPAEIVAYDMEVVRSPLDGVIGELLVKPNQKVAAGEQLARLDDRSLKARLDVAKQALEIAGAEYRRGQQAATGYREVTTPMPVLKARIAQNAAEVAYLESQLARVDIRAKHDGVVVLNDPDVLKGKPVRLGERLLAVAAPESAEIQFWLPVEESLPLPDQAPVSLFLNVAPDKALSGHVRYINYQAEVSPEGIFAFRGRALLQPEENLPRLGWRGTARISGENVSLFYYLFRRPFAAARQWLGL</sequence>
<reference evidence="5" key="1">
    <citation type="journal article" date="2019" name="Int. J. Syst. Evol. Microbiol.">
        <title>The Global Catalogue of Microorganisms (GCM) 10K type strain sequencing project: providing services to taxonomists for standard genome sequencing and annotation.</title>
        <authorList>
            <consortium name="The Broad Institute Genomics Platform"/>
            <consortium name="The Broad Institute Genome Sequencing Center for Infectious Disease"/>
            <person name="Wu L."/>
            <person name="Ma J."/>
        </authorList>
    </citation>
    <scope>NUCLEOTIDE SEQUENCE [LARGE SCALE GENOMIC DNA]</scope>
    <source>
        <strain evidence="5">JCM 17805</strain>
    </source>
</reference>